<dbReference type="SUPFAM" id="SSF55073">
    <property type="entry name" value="Nucleotide cyclase"/>
    <property type="match status" value="1"/>
</dbReference>
<dbReference type="NCBIfam" id="TIGR00254">
    <property type="entry name" value="GGDEF"/>
    <property type="match status" value="1"/>
</dbReference>
<dbReference type="Gene3D" id="3.20.20.450">
    <property type="entry name" value="EAL domain"/>
    <property type="match status" value="1"/>
</dbReference>
<gene>
    <name evidence="3" type="ORF">ORQ98_20690</name>
</gene>
<dbReference type="Pfam" id="PF00563">
    <property type="entry name" value="EAL"/>
    <property type="match status" value="1"/>
</dbReference>
<sequence>MSFDRFYDDQAKTKQAGLNSNEPWVGILTAQGQWLLKNKALERELTALASGQYQPDWIDLVRDLSNSDHGTSFCIPSHTSSQSGQQRRLWCQLLPFQKKDSRGALVTITEQPLLANNKADLAAWFTILDAIQDSTLLFNQSGVLLHANTAAMQLVGITSGCDENILYISQLFPELQLNDKEPLPQWLAGSDSGFGEGKQWREVTLLNTQNKAQLVMMTMMSLSIQGQHWVIVLLRDNAKQFLSQQKLLNYLYHDPLTGLANRALFQDRLAQGVIRARRRKRKVALLVINLARFKVINDTLGHAVGDELLKKVALRLSQAVREEDTVARLGSDEFAIILEDTFDQNDAAVVGQHIVKVLSAPFQLQEKEIFVSASIGISLLTSPSDNHETLLKQADIALNKAKQLGPNHYEFFSEKMKAVSEYRIQLESRLHYALANQEMVLYYQPQIDIHFGCIAGFEALLRWQHPTEGIILPSLFIPLLEETGLIIPVSEWLLETACIQHRAWISDGKVPPYTSIAVNLPTRLLMSGSLLSVLDKALHNSQLPPQLLELEVTESMLMHDINFAIKELNQVKARGVSISIDDFGTGYSSLSYLRQLPIDTLKIDRMFVEDIPDDQDAASIARAIINLAHNLKLQVIAEGVENEKALGFLQAEGCDICQGHLFAPALPAEQLLEKYEQLTETAYMESTLAPQSVTH</sequence>
<dbReference type="InterPro" id="IPR001633">
    <property type="entry name" value="EAL_dom"/>
</dbReference>
<proteinExistence type="predicted"/>
<dbReference type="PROSITE" id="PS50887">
    <property type="entry name" value="GGDEF"/>
    <property type="match status" value="1"/>
</dbReference>
<protein>
    <submittedName>
        <fullName evidence="3">Bifunctional diguanylate cyclase/phosphodiesterase</fullName>
    </submittedName>
</protein>
<evidence type="ECO:0000313" key="3">
    <source>
        <dbReference type="EMBL" id="MDE1464384.1"/>
    </source>
</evidence>
<evidence type="ECO:0000313" key="4">
    <source>
        <dbReference type="Proteomes" id="UP001528823"/>
    </source>
</evidence>
<comment type="caution">
    <text evidence="3">The sequence shown here is derived from an EMBL/GenBank/DDBJ whole genome shotgun (WGS) entry which is preliminary data.</text>
</comment>
<feature type="domain" description="GGDEF" evidence="2">
    <location>
        <begin position="281"/>
        <end position="414"/>
    </location>
</feature>
<dbReference type="RefSeq" id="WP_274690710.1">
    <property type="nucleotide sequence ID" value="NZ_JAPMOU010000033.1"/>
</dbReference>
<name>A0ABT5UH54_9GAMM</name>
<dbReference type="Proteomes" id="UP001528823">
    <property type="component" value="Unassembled WGS sequence"/>
</dbReference>
<dbReference type="Pfam" id="PF00990">
    <property type="entry name" value="GGDEF"/>
    <property type="match status" value="1"/>
</dbReference>
<dbReference type="SUPFAM" id="SSF141868">
    <property type="entry name" value="EAL domain-like"/>
    <property type="match status" value="1"/>
</dbReference>
<dbReference type="SMART" id="SM00267">
    <property type="entry name" value="GGDEF"/>
    <property type="match status" value="1"/>
</dbReference>
<reference evidence="3 4" key="1">
    <citation type="submission" date="2022-11" db="EMBL/GenBank/DDBJ databases">
        <title>Spartinivicinus poritis sp. nov., isolated from scleractinian coral Porites lutea.</title>
        <authorList>
            <person name="Zhang G."/>
            <person name="Cai L."/>
            <person name="Wei Q."/>
        </authorList>
    </citation>
    <scope>NUCLEOTIDE SEQUENCE [LARGE SCALE GENOMIC DNA]</scope>
    <source>
        <strain evidence="3 4">A2-2</strain>
    </source>
</reference>
<dbReference type="PROSITE" id="PS50883">
    <property type="entry name" value="EAL"/>
    <property type="match status" value="1"/>
</dbReference>
<dbReference type="CDD" id="cd01949">
    <property type="entry name" value="GGDEF"/>
    <property type="match status" value="1"/>
</dbReference>
<accession>A0ABT5UH54</accession>
<dbReference type="InterPro" id="IPR043128">
    <property type="entry name" value="Rev_trsase/Diguanyl_cyclase"/>
</dbReference>
<dbReference type="InterPro" id="IPR029787">
    <property type="entry name" value="Nucleotide_cyclase"/>
</dbReference>
<evidence type="ECO:0000259" key="2">
    <source>
        <dbReference type="PROSITE" id="PS50887"/>
    </source>
</evidence>
<dbReference type="Gene3D" id="3.30.70.270">
    <property type="match status" value="1"/>
</dbReference>
<dbReference type="PANTHER" id="PTHR44757:SF2">
    <property type="entry name" value="BIOFILM ARCHITECTURE MAINTENANCE PROTEIN MBAA"/>
    <property type="match status" value="1"/>
</dbReference>
<dbReference type="InterPro" id="IPR052155">
    <property type="entry name" value="Biofilm_reg_signaling"/>
</dbReference>
<dbReference type="InterPro" id="IPR000160">
    <property type="entry name" value="GGDEF_dom"/>
</dbReference>
<dbReference type="SMART" id="SM00052">
    <property type="entry name" value="EAL"/>
    <property type="match status" value="1"/>
</dbReference>
<dbReference type="PANTHER" id="PTHR44757">
    <property type="entry name" value="DIGUANYLATE CYCLASE DGCP"/>
    <property type="match status" value="1"/>
</dbReference>
<evidence type="ECO:0000259" key="1">
    <source>
        <dbReference type="PROSITE" id="PS50883"/>
    </source>
</evidence>
<dbReference type="EMBL" id="JAPMOU010000033">
    <property type="protein sequence ID" value="MDE1464384.1"/>
    <property type="molecule type" value="Genomic_DNA"/>
</dbReference>
<dbReference type="CDD" id="cd01948">
    <property type="entry name" value="EAL"/>
    <property type="match status" value="1"/>
</dbReference>
<dbReference type="InterPro" id="IPR035919">
    <property type="entry name" value="EAL_sf"/>
</dbReference>
<feature type="domain" description="EAL" evidence="1">
    <location>
        <begin position="423"/>
        <end position="679"/>
    </location>
</feature>
<keyword evidence="4" id="KW-1185">Reference proteome</keyword>
<organism evidence="3 4">
    <name type="scientific">Spartinivicinus poritis</name>
    <dbReference type="NCBI Taxonomy" id="2994640"/>
    <lineage>
        <taxon>Bacteria</taxon>
        <taxon>Pseudomonadati</taxon>
        <taxon>Pseudomonadota</taxon>
        <taxon>Gammaproteobacteria</taxon>
        <taxon>Oceanospirillales</taxon>
        <taxon>Zooshikellaceae</taxon>
        <taxon>Spartinivicinus</taxon>
    </lineage>
</organism>